<keyword evidence="2" id="KW-1185">Reference proteome</keyword>
<dbReference type="Pfam" id="PF14281">
    <property type="entry name" value="PDDEXK_4"/>
    <property type="match status" value="1"/>
</dbReference>
<protein>
    <submittedName>
        <fullName evidence="1">PD-(D/E)XK nuclease family protein</fullName>
    </submittedName>
</protein>
<dbReference type="InterPro" id="IPR029470">
    <property type="entry name" value="PDDEXK_4"/>
</dbReference>
<proteinExistence type="predicted"/>
<organism evidence="1 2">
    <name type="scientific">Flavobacterium sediminilitoris</name>
    <dbReference type="NCBI Taxonomy" id="2024526"/>
    <lineage>
        <taxon>Bacteria</taxon>
        <taxon>Pseudomonadati</taxon>
        <taxon>Bacteroidota</taxon>
        <taxon>Flavobacteriia</taxon>
        <taxon>Flavobacteriales</taxon>
        <taxon>Flavobacteriaceae</taxon>
        <taxon>Flavobacterium</taxon>
    </lineage>
</organism>
<dbReference type="Proteomes" id="UP000830454">
    <property type="component" value="Chromosome"/>
</dbReference>
<reference evidence="1" key="2">
    <citation type="submission" date="2022-04" db="EMBL/GenBank/DDBJ databases">
        <title>Complete Genome Sequence of Flavobacterium sediminilitoris YSM-43, Isolated from a Tidal Sediment.</title>
        <authorList>
            <person name="Lee P.A."/>
        </authorList>
    </citation>
    <scope>NUCLEOTIDE SEQUENCE</scope>
    <source>
        <strain evidence="1">YSM-43</strain>
    </source>
</reference>
<accession>A0ABY4HJD9</accession>
<dbReference type="EMBL" id="CP090145">
    <property type="protein sequence ID" value="UOX32951.1"/>
    <property type="molecule type" value="Genomic_DNA"/>
</dbReference>
<reference evidence="1" key="1">
    <citation type="submission" date="2021-12" db="EMBL/GenBank/DDBJ databases">
        <authorList>
            <person name="Cha I.-T."/>
            <person name="Lee K.-E."/>
            <person name="Park S.-J."/>
        </authorList>
    </citation>
    <scope>NUCLEOTIDE SEQUENCE</scope>
    <source>
        <strain evidence="1">YSM-43</strain>
    </source>
</reference>
<sequence length="408" mass="47141">MDLKNITNLLHQVNTISKYNKELARLNGENFNIFSILGMESDENKTHSRFIAELLNPKGSHDLGAIFLELFLKQIDLNTVSLDSNNTNVFIEKSIGKTNYLDKSGGRIDIALIDDKNHSIYIENKIYANDQNAQIERYYNHNTDKSTVLYLTLLGNEPTQKSKGNLVSGTDFHCISYKYTIVEWLEKCVKEASTQPVLRETIKQYIILINKLTGQLTNQKMEEDVIKLIQANFESASLINSNFDNAKFSIAEKVRNRLFQRFEVTFSEKYRMIKSGKISDTYAKIMFYPISYQDLGISISIESFSGNGHHQGKLFIGFLDIGDNNRSLFSEFNVPIWGWWRNLIEFNNFEGLPVSFKDINLLQLLINEEKAIDNLVETLFSQTKNYIDENEFILLEIYKKLHLITQNK</sequence>
<evidence type="ECO:0000313" key="2">
    <source>
        <dbReference type="Proteomes" id="UP000830454"/>
    </source>
</evidence>
<gene>
    <name evidence="1" type="ORF">LXD69_12995</name>
</gene>
<dbReference type="RefSeq" id="WP_246915724.1">
    <property type="nucleotide sequence ID" value="NZ_CP090145.1"/>
</dbReference>
<evidence type="ECO:0000313" key="1">
    <source>
        <dbReference type="EMBL" id="UOX32951.1"/>
    </source>
</evidence>
<name>A0ABY4HJD9_9FLAO</name>